<accession>A0ABC9NLV3</accession>
<gene>
    <name evidence="1" type="ORF">ESCAB7627_2976</name>
</gene>
<organism evidence="1 2">
    <name type="scientific">Escherichia albertii (strain TW07627)</name>
    <dbReference type="NCBI Taxonomy" id="502347"/>
    <lineage>
        <taxon>Bacteria</taxon>
        <taxon>Pseudomonadati</taxon>
        <taxon>Pseudomonadota</taxon>
        <taxon>Gammaproteobacteria</taxon>
        <taxon>Enterobacterales</taxon>
        <taxon>Enterobacteriaceae</taxon>
        <taxon>Escherichia</taxon>
    </lineage>
</organism>
<dbReference type="Proteomes" id="UP000003042">
    <property type="component" value="Unassembled WGS sequence"/>
</dbReference>
<evidence type="ECO:0000313" key="1">
    <source>
        <dbReference type="EMBL" id="EDS91233.1"/>
    </source>
</evidence>
<comment type="caution">
    <text evidence="1">The sequence shown here is derived from an EMBL/GenBank/DDBJ whole genome shotgun (WGS) entry which is preliminary data.</text>
</comment>
<protein>
    <recommendedName>
        <fullName evidence="3">Secreted protein</fullName>
    </recommendedName>
</protein>
<proteinExistence type="predicted"/>
<evidence type="ECO:0000313" key="2">
    <source>
        <dbReference type="Proteomes" id="UP000003042"/>
    </source>
</evidence>
<dbReference type="AlphaFoldDB" id="A0ABC9NLV3"/>
<reference evidence="1 2" key="1">
    <citation type="submission" date="2008-02" db="EMBL/GenBank/DDBJ databases">
        <title>Annotation of Escherichia albertii TW07627.</title>
        <authorList>
            <person name="Sutton G."/>
            <person name="Whittam T.S."/>
            <person name="Sebastian Y."/>
        </authorList>
    </citation>
    <scope>NUCLEOTIDE SEQUENCE [LARGE SCALE GENOMIC DNA]</scope>
    <source>
        <strain evidence="1 2">TW07627</strain>
    </source>
</reference>
<sequence length="81" mass="9569">MPVFLWLFSYLLLRIICLKCEEGHNLRSMRDNLYGQRNTITQVNTVYSFQPQKKVMLVSQVTQCMEAGEGLRSVWLTDNRR</sequence>
<evidence type="ECO:0008006" key="3">
    <source>
        <dbReference type="Google" id="ProtNLM"/>
    </source>
</evidence>
<dbReference type="EMBL" id="ABKX01000007">
    <property type="protein sequence ID" value="EDS91233.1"/>
    <property type="molecule type" value="Genomic_DNA"/>
</dbReference>
<name>A0ABC9NLV3_ESCAT</name>